<feature type="transmembrane region" description="Helical" evidence="1">
    <location>
        <begin position="150"/>
        <end position="171"/>
    </location>
</feature>
<organism evidence="2 3">
    <name type="scientific">Brevifollis gellanilyticus</name>
    <dbReference type="NCBI Taxonomy" id="748831"/>
    <lineage>
        <taxon>Bacteria</taxon>
        <taxon>Pseudomonadati</taxon>
        <taxon>Verrucomicrobiota</taxon>
        <taxon>Verrucomicrobiia</taxon>
        <taxon>Verrucomicrobiales</taxon>
        <taxon>Verrucomicrobiaceae</taxon>
    </lineage>
</organism>
<comment type="caution">
    <text evidence="2">The sequence shown here is derived from an EMBL/GenBank/DDBJ whole genome shotgun (WGS) entry which is preliminary data.</text>
</comment>
<evidence type="ECO:0000313" key="3">
    <source>
        <dbReference type="Proteomes" id="UP000321577"/>
    </source>
</evidence>
<dbReference type="AlphaFoldDB" id="A0A512M3G4"/>
<evidence type="ECO:0008006" key="4">
    <source>
        <dbReference type="Google" id="ProtNLM"/>
    </source>
</evidence>
<keyword evidence="3" id="KW-1185">Reference proteome</keyword>
<name>A0A512M3G4_9BACT</name>
<evidence type="ECO:0000256" key="1">
    <source>
        <dbReference type="SAM" id="Phobius"/>
    </source>
</evidence>
<protein>
    <recommendedName>
        <fullName evidence="4">DUF3592 domain-containing protein</fullName>
    </recommendedName>
</protein>
<sequence length="176" mass="19662">MRMSSASSKANGKAPLVRDMKLALQVMAFIFLVFAIIAGLSSAREWIVLKQFSGYQKDLFTVESTKVVHGNNDGTDYYLRGHGEHDAYEFAISAARYETFRSPTMVGRQVAVFRNPALPSLSFQTESVNVIFEEDWRDRALVEVSAKSTLWIAGLSMVLAILGFSLIRVFFKAHQG</sequence>
<dbReference type="EMBL" id="BKAG01000002">
    <property type="protein sequence ID" value="GEP41284.1"/>
    <property type="molecule type" value="Genomic_DNA"/>
</dbReference>
<dbReference type="Proteomes" id="UP000321577">
    <property type="component" value="Unassembled WGS sequence"/>
</dbReference>
<proteinExistence type="predicted"/>
<keyword evidence="1" id="KW-0472">Membrane</keyword>
<keyword evidence="1" id="KW-1133">Transmembrane helix</keyword>
<accession>A0A512M3G4</accession>
<reference evidence="2 3" key="1">
    <citation type="submission" date="2019-07" db="EMBL/GenBank/DDBJ databases">
        <title>Whole genome shotgun sequence of Brevifollis gellanilyticus NBRC 108608.</title>
        <authorList>
            <person name="Hosoyama A."/>
            <person name="Uohara A."/>
            <person name="Ohji S."/>
            <person name="Ichikawa N."/>
        </authorList>
    </citation>
    <scope>NUCLEOTIDE SEQUENCE [LARGE SCALE GENOMIC DNA]</scope>
    <source>
        <strain evidence="2 3">NBRC 108608</strain>
    </source>
</reference>
<gene>
    <name evidence="2" type="ORF">BGE01nite_05750</name>
</gene>
<evidence type="ECO:0000313" key="2">
    <source>
        <dbReference type="EMBL" id="GEP41284.1"/>
    </source>
</evidence>
<keyword evidence="1" id="KW-0812">Transmembrane</keyword>